<reference evidence="1" key="1">
    <citation type="journal article" date="2020" name="Nature">
        <title>Giant virus diversity and host interactions through global metagenomics.</title>
        <authorList>
            <person name="Schulz F."/>
            <person name="Roux S."/>
            <person name="Paez-Espino D."/>
            <person name="Jungbluth S."/>
            <person name="Walsh D.A."/>
            <person name="Denef V.J."/>
            <person name="McMahon K.D."/>
            <person name="Konstantinidis K.T."/>
            <person name="Eloe-Fadrosh E.A."/>
            <person name="Kyrpides N.C."/>
            <person name="Woyke T."/>
        </authorList>
    </citation>
    <scope>NUCLEOTIDE SEQUENCE</scope>
    <source>
        <strain evidence="1">GVMAG-M-3300023184-17</strain>
    </source>
</reference>
<proteinExistence type="predicted"/>
<sequence length="63" mass="7266">MTGLCFRLNQTIAYIKNPPSKSASQYNAILTADKSPWKIPTNEKSKYDSYVRVLRRRRGLLCC</sequence>
<accession>A0A6C0HZ52</accession>
<dbReference type="EMBL" id="MN740041">
    <property type="protein sequence ID" value="QHT85425.1"/>
    <property type="molecule type" value="Genomic_DNA"/>
</dbReference>
<dbReference type="AlphaFoldDB" id="A0A6C0HZ52"/>
<organism evidence="1">
    <name type="scientific">viral metagenome</name>
    <dbReference type="NCBI Taxonomy" id="1070528"/>
    <lineage>
        <taxon>unclassified sequences</taxon>
        <taxon>metagenomes</taxon>
        <taxon>organismal metagenomes</taxon>
    </lineage>
</organism>
<protein>
    <submittedName>
        <fullName evidence="1">Uncharacterized protein</fullName>
    </submittedName>
</protein>
<name>A0A6C0HZ52_9ZZZZ</name>
<evidence type="ECO:0000313" key="1">
    <source>
        <dbReference type="EMBL" id="QHT85425.1"/>
    </source>
</evidence>